<dbReference type="AlphaFoldDB" id="A0A2J8KA23"/>
<evidence type="ECO:0000313" key="1">
    <source>
        <dbReference type="EMBL" id="PNI31887.1"/>
    </source>
</evidence>
<organism evidence="1 2">
    <name type="scientific">Pan troglodytes</name>
    <name type="common">Chimpanzee</name>
    <dbReference type="NCBI Taxonomy" id="9598"/>
    <lineage>
        <taxon>Eukaryota</taxon>
        <taxon>Metazoa</taxon>
        <taxon>Chordata</taxon>
        <taxon>Craniata</taxon>
        <taxon>Vertebrata</taxon>
        <taxon>Euteleostomi</taxon>
        <taxon>Mammalia</taxon>
        <taxon>Eutheria</taxon>
        <taxon>Euarchontoglires</taxon>
        <taxon>Primates</taxon>
        <taxon>Haplorrhini</taxon>
        <taxon>Catarrhini</taxon>
        <taxon>Hominidae</taxon>
        <taxon>Pan</taxon>
    </lineage>
</organism>
<evidence type="ECO:0000313" key="2">
    <source>
        <dbReference type="Proteomes" id="UP000236370"/>
    </source>
</evidence>
<feature type="non-terminal residue" evidence="1">
    <location>
        <position position="39"/>
    </location>
</feature>
<comment type="caution">
    <text evidence="1">The sequence shown here is derived from an EMBL/GenBank/DDBJ whole genome shotgun (WGS) entry which is preliminary data.</text>
</comment>
<dbReference type="EMBL" id="NBAG03000381">
    <property type="protein sequence ID" value="PNI31887.1"/>
    <property type="molecule type" value="Genomic_DNA"/>
</dbReference>
<name>A0A2J8KA23_PANTR</name>
<proteinExistence type="predicted"/>
<gene>
    <name evidence="1" type="ORF">CK820_G0040213</name>
</gene>
<reference evidence="1 2" key="1">
    <citation type="submission" date="2017-12" db="EMBL/GenBank/DDBJ databases">
        <title>High-resolution comparative analysis of great ape genomes.</title>
        <authorList>
            <person name="Pollen A."/>
            <person name="Hastie A."/>
            <person name="Hormozdiari F."/>
            <person name="Dougherty M."/>
            <person name="Liu R."/>
            <person name="Chaisson M."/>
            <person name="Hoppe E."/>
            <person name="Hill C."/>
            <person name="Pang A."/>
            <person name="Hillier L."/>
            <person name="Baker C."/>
            <person name="Armstrong J."/>
            <person name="Shendure J."/>
            <person name="Paten B."/>
            <person name="Wilson R."/>
            <person name="Chao H."/>
            <person name="Schneider V."/>
            <person name="Ventura M."/>
            <person name="Kronenberg Z."/>
            <person name="Murali S."/>
            <person name="Gordon D."/>
            <person name="Cantsilieris S."/>
            <person name="Munson K."/>
            <person name="Nelson B."/>
            <person name="Raja A."/>
            <person name="Underwood J."/>
            <person name="Diekhans M."/>
            <person name="Fiddes I."/>
            <person name="Haussler D."/>
            <person name="Eichler E."/>
        </authorList>
    </citation>
    <scope>NUCLEOTIDE SEQUENCE [LARGE SCALE GENOMIC DNA]</scope>
    <source>
        <strain evidence="1">Yerkes chimp pedigree #C0471</strain>
    </source>
</reference>
<sequence length="39" mass="4324">MTSRRLEESMGAVQMGLVNMFKGFQSKVLPPLSPKVVTE</sequence>
<dbReference type="Proteomes" id="UP000236370">
    <property type="component" value="Unassembled WGS sequence"/>
</dbReference>
<accession>A0A2J8KA23</accession>
<protein>
    <submittedName>
        <fullName evidence="1">HYDIN isoform 5</fullName>
    </submittedName>
</protein>